<name>A0A2B4SWW4_STYPI</name>
<protein>
    <submittedName>
        <fullName evidence="3">PiggyBac transposable element-derived protein 5</fullName>
    </submittedName>
</protein>
<evidence type="ECO:0000259" key="2">
    <source>
        <dbReference type="Pfam" id="PF13843"/>
    </source>
</evidence>
<dbReference type="PANTHER" id="PTHR46599">
    <property type="entry name" value="PIGGYBAC TRANSPOSABLE ELEMENT-DERIVED PROTEIN 4"/>
    <property type="match status" value="1"/>
</dbReference>
<evidence type="ECO:0000256" key="1">
    <source>
        <dbReference type="SAM" id="MobiDB-lite"/>
    </source>
</evidence>
<dbReference type="EMBL" id="LSMT01000004">
    <property type="protein sequence ID" value="PFX34381.1"/>
    <property type="molecule type" value="Genomic_DNA"/>
</dbReference>
<keyword evidence="4" id="KW-1185">Reference proteome</keyword>
<dbReference type="Pfam" id="PF13843">
    <property type="entry name" value="DDE_Tnp_1_7"/>
    <property type="match status" value="1"/>
</dbReference>
<reference evidence="4" key="1">
    <citation type="journal article" date="2017" name="bioRxiv">
        <title>Comparative analysis of the genomes of Stylophora pistillata and Acropora digitifera provides evidence for extensive differences between species of corals.</title>
        <authorList>
            <person name="Voolstra C.R."/>
            <person name="Li Y."/>
            <person name="Liew Y.J."/>
            <person name="Baumgarten S."/>
            <person name="Zoccola D."/>
            <person name="Flot J.-F."/>
            <person name="Tambutte S."/>
            <person name="Allemand D."/>
            <person name="Aranda M."/>
        </authorList>
    </citation>
    <scope>NUCLEOTIDE SEQUENCE [LARGE SCALE GENOMIC DNA]</scope>
</reference>
<feature type="compositionally biased region" description="Low complexity" evidence="1">
    <location>
        <begin position="139"/>
        <end position="154"/>
    </location>
</feature>
<comment type="caution">
    <text evidence="3">The sequence shown here is derived from an EMBL/GenBank/DDBJ whole genome shotgun (WGS) entry which is preliminary data.</text>
</comment>
<dbReference type="AlphaFoldDB" id="A0A2B4SWW4"/>
<proteinExistence type="predicted"/>
<feature type="domain" description="PiggyBac transposable element-derived protein" evidence="2">
    <location>
        <begin position="185"/>
        <end position="566"/>
    </location>
</feature>
<evidence type="ECO:0000313" key="3">
    <source>
        <dbReference type="EMBL" id="PFX34381.1"/>
    </source>
</evidence>
<evidence type="ECO:0000313" key="4">
    <source>
        <dbReference type="Proteomes" id="UP000225706"/>
    </source>
</evidence>
<dbReference type="Proteomes" id="UP000225706">
    <property type="component" value="Unassembled WGS sequence"/>
</dbReference>
<gene>
    <name evidence="3" type="primary">PGBD5</name>
    <name evidence="3" type="ORF">AWC38_SpisGene599</name>
</gene>
<dbReference type="OrthoDB" id="5981073at2759"/>
<accession>A0A2B4SWW4</accession>
<dbReference type="PANTHER" id="PTHR46599:SF3">
    <property type="entry name" value="PIGGYBAC TRANSPOSABLE ELEMENT-DERIVED PROTEIN 4"/>
    <property type="match status" value="1"/>
</dbReference>
<feature type="region of interest" description="Disordered" evidence="1">
    <location>
        <begin position="112"/>
        <end position="154"/>
    </location>
</feature>
<sequence length="684" mass="78160">MRNLGSAFSAAGNGDLKMAACCSNEEFSGQLSLENDSDFSDFGDSDSDEEQAIDDNIYGYPNDVEGRNFAEIDEDTESAGSDFDCDDDQNVDANGVSEIAFVNEDTVGQVFISNERDDASTDTSTTSNPPRPRKRRRVTTGNQNQARRLQQQQPQFIWNQNNPNNTVPEFHLRPGPTRVWGGESSPAICFQLFWDDALFEFLREMTNKNAEKKRADNPDKHKSPWRPITSLGEMKAFIGVCVAMGILKLPDLHDYWQKSYRLFEIGQWNEHMSRERFKGIMRYLKFCDEEVDKPQPRDGQDQPSPDKLYKVRRFLDKLLPKYDQEWVSHQWLAIDEQMIPFRGRVSFRQFVANKPSRFGIKVWAMADGNSGYILRQQIYTGKNVEQGIPEVGLGARVVLDLTVGYQDKNYILVTDNFYTSPILAQKLLARGIDCLGTVKANNKHFPKDIIFPQKPKPARGSGSWRSCQKILAVSWYDNKPVYFLSTVHSPEHSTDTPQEQRGVRRRSKGGAASVPCPPLLHDYNKYMCGIDRADQNNRYYSVGRKCKRWPPRVFFHLLETSINNAFIIYKATQAGKRLTSKTFRMTLATHLMSGYIANNNIPVARRRVDANLEPRLQNVGPHIPVIGPSRVCAVCSARLSHQYKHEKRPRPARSIIRCETCDVHLCLNTNSNCFSVWHKQQKLF</sequence>
<feature type="region of interest" description="Disordered" evidence="1">
    <location>
        <begin position="488"/>
        <end position="512"/>
    </location>
</feature>
<organism evidence="3 4">
    <name type="scientific">Stylophora pistillata</name>
    <name type="common">Smooth cauliflower coral</name>
    <dbReference type="NCBI Taxonomy" id="50429"/>
    <lineage>
        <taxon>Eukaryota</taxon>
        <taxon>Metazoa</taxon>
        <taxon>Cnidaria</taxon>
        <taxon>Anthozoa</taxon>
        <taxon>Hexacorallia</taxon>
        <taxon>Scleractinia</taxon>
        <taxon>Astrocoeniina</taxon>
        <taxon>Pocilloporidae</taxon>
        <taxon>Stylophora</taxon>
    </lineage>
</organism>
<dbReference type="InterPro" id="IPR029526">
    <property type="entry name" value="PGBD"/>
</dbReference>